<keyword evidence="2" id="KW-0812">Transmembrane</keyword>
<feature type="transmembrane region" description="Helical" evidence="2">
    <location>
        <begin position="180"/>
        <end position="197"/>
    </location>
</feature>
<reference evidence="3 4" key="1">
    <citation type="journal article" date="2019" name="Int. J. Syst. Evol. Microbiol.">
        <title>The Global Catalogue of Microorganisms (GCM) 10K type strain sequencing project: providing services to taxonomists for standard genome sequencing and annotation.</title>
        <authorList>
            <consortium name="The Broad Institute Genomics Platform"/>
            <consortium name="The Broad Institute Genome Sequencing Center for Infectious Disease"/>
            <person name="Wu L."/>
            <person name="Ma J."/>
        </authorList>
    </citation>
    <scope>NUCLEOTIDE SEQUENCE [LARGE SCALE GENOMIC DNA]</scope>
    <source>
        <strain evidence="3 4">JCM 6242</strain>
    </source>
</reference>
<dbReference type="Proteomes" id="UP001500831">
    <property type="component" value="Unassembled WGS sequence"/>
</dbReference>
<dbReference type="RefSeq" id="WP_344966517.1">
    <property type="nucleotide sequence ID" value="NZ_BAAAVI010000001.1"/>
</dbReference>
<accession>A0ABN3VNK5</accession>
<evidence type="ECO:0000313" key="4">
    <source>
        <dbReference type="Proteomes" id="UP001500831"/>
    </source>
</evidence>
<gene>
    <name evidence="3" type="ORF">GCM10010517_00680</name>
</gene>
<evidence type="ECO:0000256" key="1">
    <source>
        <dbReference type="SAM" id="MobiDB-lite"/>
    </source>
</evidence>
<evidence type="ECO:0000313" key="3">
    <source>
        <dbReference type="EMBL" id="GAA2844480.1"/>
    </source>
</evidence>
<sequence>MRKVISAFLIVLGCVLAPVALFGFWTAHALISPGRYVESVAPMARNSDIQDAVANRVTGVMTQRLRGLGVSAAGDLVRTSVRAKVTGDGFPTAWEEMNRGAHRRFLAVLYGEGSREPTLRSDTVSLDLHPVCELARQELLAAGLGTAARLPELHPTIRLALSADLIRVAPAQNLLVSLKWILPFLPPALMTAGVLLARDRETAVVGAGLGLAGGMFLLALALSLARNVYLPGSTGHTLPVAAAVVFFDAVTGTLRTGVRVFFAAGLLVAGTVFVAKVGVLRARLPVPPPPPMLTSLRRPRRMSPWVGSRAGRERP</sequence>
<dbReference type="EMBL" id="BAAAVI010000001">
    <property type="protein sequence ID" value="GAA2844480.1"/>
    <property type="molecule type" value="Genomic_DNA"/>
</dbReference>
<keyword evidence="4" id="KW-1185">Reference proteome</keyword>
<keyword evidence="2" id="KW-0472">Membrane</keyword>
<feature type="region of interest" description="Disordered" evidence="1">
    <location>
        <begin position="290"/>
        <end position="315"/>
    </location>
</feature>
<organism evidence="3 4">
    <name type="scientific">Streptosporangium fragile</name>
    <dbReference type="NCBI Taxonomy" id="46186"/>
    <lineage>
        <taxon>Bacteria</taxon>
        <taxon>Bacillati</taxon>
        <taxon>Actinomycetota</taxon>
        <taxon>Actinomycetes</taxon>
        <taxon>Streptosporangiales</taxon>
        <taxon>Streptosporangiaceae</taxon>
        <taxon>Streptosporangium</taxon>
    </lineage>
</organism>
<feature type="transmembrane region" description="Helical" evidence="2">
    <location>
        <begin position="261"/>
        <end position="282"/>
    </location>
</feature>
<protein>
    <submittedName>
        <fullName evidence="3">Uncharacterized protein</fullName>
    </submittedName>
</protein>
<evidence type="ECO:0000256" key="2">
    <source>
        <dbReference type="SAM" id="Phobius"/>
    </source>
</evidence>
<proteinExistence type="predicted"/>
<keyword evidence="2" id="KW-1133">Transmembrane helix</keyword>
<name>A0ABN3VNK5_9ACTN</name>
<feature type="transmembrane region" description="Helical" evidence="2">
    <location>
        <begin position="204"/>
        <end position="225"/>
    </location>
</feature>
<comment type="caution">
    <text evidence="3">The sequence shown here is derived from an EMBL/GenBank/DDBJ whole genome shotgun (WGS) entry which is preliminary data.</text>
</comment>